<protein>
    <submittedName>
        <fullName evidence="1">Uncharacterized protein</fullName>
    </submittedName>
</protein>
<accession>A0ABX3CYA8</accession>
<reference evidence="1 2" key="1">
    <citation type="submission" date="2016-07" db="EMBL/GenBank/DDBJ databases">
        <title>Bacillus oceanisediminis whole genome.</title>
        <authorList>
            <person name="Pal Y."/>
            <person name="Verma A."/>
            <person name="Mual P."/>
            <person name="Srinivasan K."/>
        </authorList>
    </citation>
    <scope>NUCLEOTIDE SEQUENCE [LARGE SCALE GENOMIC DNA]</scope>
    <source>
        <strain evidence="1 2">Bhandara28</strain>
    </source>
</reference>
<keyword evidence="2" id="KW-1185">Reference proteome</keyword>
<dbReference type="Proteomes" id="UP000180194">
    <property type="component" value="Unassembled WGS sequence"/>
</dbReference>
<evidence type="ECO:0000313" key="2">
    <source>
        <dbReference type="Proteomes" id="UP000180194"/>
    </source>
</evidence>
<evidence type="ECO:0000313" key="1">
    <source>
        <dbReference type="EMBL" id="OHX50444.1"/>
    </source>
</evidence>
<sequence length="85" mass="10105">MYQKNCNTCHKPSFSSSETEEWLCPVCGNDLTNEMFLDAMTREPVHIIYRKKKLSLTYSLQQVNKNYRKRIGHSYYSTKRTMNES</sequence>
<name>A0ABX3CYA8_9BACI</name>
<dbReference type="EMBL" id="MBRJ01000005">
    <property type="protein sequence ID" value="OHX50444.1"/>
    <property type="molecule type" value="Genomic_DNA"/>
</dbReference>
<gene>
    <name evidence="1" type="ORF">BBV17_08270</name>
</gene>
<proteinExistence type="predicted"/>
<dbReference type="RefSeq" id="WP_071155868.1">
    <property type="nucleotide sequence ID" value="NZ_CP062790.1"/>
</dbReference>
<organism evidence="1 2">
    <name type="scientific">Cytobacillus oceanisediminis</name>
    <dbReference type="NCBI Taxonomy" id="665099"/>
    <lineage>
        <taxon>Bacteria</taxon>
        <taxon>Bacillati</taxon>
        <taxon>Bacillota</taxon>
        <taxon>Bacilli</taxon>
        <taxon>Bacillales</taxon>
        <taxon>Bacillaceae</taxon>
        <taxon>Cytobacillus</taxon>
    </lineage>
</organism>
<comment type="caution">
    <text evidence="1">The sequence shown here is derived from an EMBL/GenBank/DDBJ whole genome shotgun (WGS) entry which is preliminary data.</text>
</comment>